<feature type="transmembrane region" description="Helical" evidence="8">
    <location>
        <begin position="169"/>
        <end position="195"/>
    </location>
</feature>
<dbReference type="GO" id="GO:0005886">
    <property type="term" value="C:plasma membrane"/>
    <property type="evidence" value="ECO:0007669"/>
    <property type="project" value="UniProtKB-SubCell"/>
</dbReference>
<evidence type="ECO:0000256" key="4">
    <source>
        <dbReference type="ARBA" id="ARBA00022475"/>
    </source>
</evidence>
<name>A0A7M3ME58_9BACT</name>
<feature type="transmembrane region" description="Helical" evidence="8">
    <location>
        <begin position="207"/>
        <end position="225"/>
    </location>
</feature>
<evidence type="ECO:0000313" key="9">
    <source>
        <dbReference type="EMBL" id="TVM17081.1"/>
    </source>
</evidence>
<evidence type="ECO:0000256" key="5">
    <source>
        <dbReference type="ARBA" id="ARBA00022692"/>
    </source>
</evidence>
<reference evidence="9 10" key="1">
    <citation type="submission" date="2018-06" db="EMBL/GenBank/DDBJ databases">
        <title>Complete genome of Desulfovibrio indonesiensis P37SLT.</title>
        <authorList>
            <person name="Crispim J.S."/>
            <person name="Vidigal P.M.P."/>
            <person name="Silva L.C.F."/>
            <person name="Laguardia C.N."/>
            <person name="Araujo L.C."/>
            <person name="Dias R.S."/>
            <person name="Sousa M.P."/>
            <person name="Paula S.O."/>
            <person name="Silva C."/>
        </authorList>
    </citation>
    <scope>NUCLEOTIDE SEQUENCE [LARGE SCALE GENOMIC DNA]</scope>
    <source>
        <strain evidence="9 10">P37SLT</strain>
    </source>
</reference>
<keyword evidence="7 8" id="KW-0472">Membrane</keyword>
<keyword evidence="4" id="KW-1003">Cell membrane</keyword>
<feature type="transmembrane region" description="Helical" evidence="8">
    <location>
        <begin position="12"/>
        <end position="31"/>
    </location>
</feature>
<feature type="transmembrane region" description="Helical" evidence="8">
    <location>
        <begin position="133"/>
        <end position="157"/>
    </location>
</feature>
<dbReference type="AlphaFoldDB" id="A0A7M3ME58"/>
<dbReference type="RefSeq" id="WP_144303039.1">
    <property type="nucleotide sequence ID" value="NZ_QMIE01000008.1"/>
</dbReference>
<evidence type="ECO:0000256" key="1">
    <source>
        <dbReference type="ARBA" id="ARBA00004651"/>
    </source>
</evidence>
<dbReference type="Proteomes" id="UP000448292">
    <property type="component" value="Unassembled WGS sequence"/>
</dbReference>
<evidence type="ECO:0000256" key="3">
    <source>
        <dbReference type="ARBA" id="ARBA00022448"/>
    </source>
</evidence>
<comment type="similarity">
    <text evidence="2">Belongs to the AzlC family.</text>
</comment>
<comment type="subcellular location">
    <subcellularLocation>
        <location evidence="1">Cell membrane</location>
        <topology evidence="1">Multi-pass membrane protein</topology>
    </subcellularLocation>
</comment>
<dbReference type="GO" id="GO:1903785">
    <property type="term" value="P:L-valine transmembrane transport"/>
    <property type="evidence" value="ECO:0007669"/>
    <property type="project" value="TreeGrafter"/>
</dbReference>
<proteinExistence type="inferred from homology"/>
<keyword evidence="5 8" id="KW-0812">Transmembrane</keyword>
<keyword evidence="10" id="KW-1185">Reference proteome</keyword>
<protein>
    <submittedName>
        <fullName evidence="9">Branched-chain amino acid ABC transporter permease</fullName>
    </submittedName>
</protein>
<sequence>MSRASTHFFLGLRAVSPILLGVAPFGLIAGISVIEAGHDPLDAALFSLLTYAGASQLASLELLKEGTPMLVAALTGLIINMRYLMYSASLAPHFTGRPLPLKAAIAYILSDQSYALSISRYRNDPHMPRRAKLGFYAGAAFGVWAMWQLGTIAGALLGKAVPPELGLEFAVPLTFLALLFQVLADRGLVVAALVGGSLSVALSWMPANTGFLVAALFGIAAGYFARPRDTCLETQSDKRGGAQG</sequence>
<comment type="caution">
    <text evidence="9">The sequence shown here is derived from an EMBL/GenBank/DDBJ whole genome shotgun (WGS) entry which is preliminary data.</text>
</comment>
<evidence type="ECO:0000256" key="6">
    <source>
        <dbReference type="ARBA" id="ARBA00022989"/>
    </source>
</evidence>
<keyword evidence="3" id="KW-0813">Transport</keyword>
<feature type="transmembrane region" description="Helical" evidence="8">
    <location>
        <begin position="43"/>
        <end position="63"/>
    </location>
</feature>
<dbReference type="InterPro" id="IPR011606">
    <property type="entry name" value="Brnchd-chn_aa_trnsp_permease"/>
</dbReference>
<evidence type="ECO:0000256" key="2">
    <source>
        <dbReference type="ARBA" id="ARBA00010735"/>
    </source>
</evidence>
<dbReference type="Pfam" id="PF03591">
    <property type="entry name" value="AzlC"/>
    <property type="match status" value="1"/>
</dbReference>
<dbReference type="EMBL" id="QMIE01000008">
    <property type="protein sequence ID" value="TVM17081.1"/>
    <property type="molecule type" value="Genomic_DNA"/>
</dbReference>
<dbReference type="PANTHER" id="PTHR34979:SF1">
    <property type="entry name" value="INNER MEMBRANE PROTEIN YGAZ"/>
    <property type="match status" value="1"/>
</dbReference>
<dbReference type="PANTHER" id="PTHR34979">
    <property type="entry name" value="INNER MEMBRANE PROTEIN YGAZ"/>
    <property type="match status" value="1"/>
</dbReference>
<evidence type="ECO:0000256" key="8">
    <source>
        <dbReference type="SAM" id="Phobius"/>
    </source>
</evidence>
<organism evidence="9 10">
    <name type="scientific">Oceanidesulfovibrio indonesiensis</name>
    <dbReference type="NCBI Taxonomy" id="54767"/>
    <lineage>
        <taxon>Bacteria</taxon>
        <taxon>Pseudomonadati</taxon>
        <taxon>Thermodesulfobacteriota</taxon>
        <taxon>Desulfovibrionia</taxon>
        <taxon>Desulfovibrionales</taxon>
        <taxon>Desulfovibrionaceae</taxon>
        <taxon>Oceanidesulfovibrio</taxon>
    </lineage>
</organism>
<keyword evidence="6 8" id="KW-1133">Transmembrane helix</keyword>
<accession>A0A7M3ME58</accession>
<evidence type="ECO:0000256" key="7">
    <source>
        <dbReference type="ARBA" id="ARBA00023136"/>
    </source>
</evidence>
<gene>
    <name evidence="9" type="ORF">DPQ33_09775</name>
</gene>
<feature type="transmembrane region" description="Helical" evidence="8">
    <location>
        <begin position="70"/>
        <end position="91"/>
    </location>
</feature>
<dbReference type="OrthoDB" id="9803444at2"/>
<evidence type="ECO:0000313" key="10">
    <source>
        <dbReference type="Proteomes" id="UP000448292"/>
    </source>
</evidence>